<dbReference type="AlphaFoldDB" id="W0V4M3"/>
<dbReference type="HOGENOM" id="CLU_1426247_0_0_4"/>
<protein>
    <submittedName>
        <fullName evidence="1">Conserved hypothethical domain protein</fullName>
    </submittedName>
</protein>
<dbReference type="eggNOG" id="COG3673">
    <property type="taxonomic scope" value="Bacteria"/>
</dbReference>
<accession>W0V4M3</accession>
<sequence length="190" mass="21796">MNSKLIPRVSKIFHKAKFRDEIFNQDERQELIKMESKEQAFGGDVKRSCHNNLYFGFFFDGTKNNYVGAESSKTHSNVVRLYDCFPGMSVPGVLPKKMDWQYKPSNYNHFFKVYIPGVASTFKEVGDTGQGLDLTLGAAMGYKGEARIIWALIQAINNVHRYFTNTLLIKYEASLNHTQRKPQSLKNSRP</sequence>
<dbReference type="EMBL" id="HG322949">
    <property type="protein sequence ID" value="CDG83779.1"/>
    <property type="molecule type" value="Genomic_DNA"/>
</dbReference>
<dbReference type="STRING" id="1349767.GJA_3157"/>
<keyword evidence="2" id="KW-1185">Reference proteome</keyword>
<dbReference type="Proteomes" id="UP000027604">
    <property type="component" value="Chromosome I"/>
</dbReference>
<dbReference type="PATRIC" id="fig|1349767.4.peg.4953"/>
<evidence type="ECO:0000313" key="1">
    <source>
        <dbReference type="EMBL" id="CDG83779.1"/>
    </source>
</evidence>
<proteinExistence type="predicted"/>
<name>W0V4M3_9BURK</name>
<dbReference type="KEGG" id="jag:GJA_3157"/>
<evidence type="ECO:0000313" key="2">
    <source>
        <dbReference type="Proteomes" id="UP000027604"/>
    </source>
</evidence>
<dbReference type="RefSeq" id="WP_051780905.1">
    <property type="nucleotide sequence ID" value="NZ_HG322949.1"/>
</dbReference>
<reference evidence="1 2" key="1">
    <citation type="journal article" date="2015" name="Genome Announc.">
        <title>Genome Sequence of Mushroom Soft-Rot Pathogen Janthinobacterium agaricidamnosum.</title>
        <authorList>
            <person name="Graupner K."/>
            <person name="Lackner G."/>
            <person name="Hertweck C."/>
        </authorList>
    </citation>
    <scope>NUCLEOTIDE SEQUENCE [LARGE SCALE GENOMIC DNA]</scope>
    <source>
        <strain evidence="2">NBRC 102515 / DSM 9628</strain>
    </source>
</reference>
<gene>
    <name evidence="1" type="ORF">GJA_3157</name>
</gene>
<organism evidence="1 2">
    <name type="scientific">Janthinobacterium agaricidamnosum NBRC 102515 = DSM 9628</name>
    <dbReference type="NCBI Taxonomy" id="1349767"/>
    <lineage>
        <taxon>Bacteria</taxon>
        <taxon>Pseudomonadati</taxon>
        <taxon>Pseudomonadota</taxon>
        <taxon>Betaproteobacteria</taxon>
        <taxon>Burkholderiales</taxon>
        <taxon>Oxalobacteraceae</taxon>
        <taxon>Janthinobacterium</taxon>
    </lineage>
</organism>